<dbReference type="SMART" id="SM00091">
    <property type="entry name" value="PAS"/>
    <property type="match status" value="1"/>
</dbReference>
<dbReference type="InterPro" id="IPR000014">
    <property type="entry name" value="PAS"/>
</dbReference>
<dbReference type="PROSITE" id="PS50112">
    <property type="entry name" value="PAS"/>
    <property type="match status" value="1"/>
</dbReference>
<dbReference type="InterPro" id="IPR011102">
    <property type="entry name" value="Sig_transdc_His_kinase_HWE"/>
</dbReference>
<dbReference type="SMART" id="SM00086">
    <property type="entry name" value="PAC"/>
    <property type="match status" value="1"/>
</dbReference>
<dbReference type="InterPro" id="IPR035965">
    <property type="entry name" value="PAS-like_dom_sf"/>
</dbReference>
<dbReference type="Pfam" id="PF07536">
    <property type="entry name" value="HWE_HK"/>
    <property type="match status" value="1"/>
</dbReference>
<sequence>MGRAMDSEDTENKGAGPLDDAIDEAAHNAQIVGQLADLKIGSSQLFLQTTEQTRMALCIADPHQDDCPIVYCNQAFLDLTGYARDEVIGRNCRFLQGPATRQSATKRLGDAMRTAVYSVVDVLNYRKDGTAFWNAVHVGPIYDEQGELAYFFGSQWDITELLAARETIVEGERVAKELRHRTDNLFAVLTAIVRLSARGSSDVAEFAGKVERRIEALAGAHRASLSSEALEHDQTDLLTLVEAVMRPYRNAYADRIELCGEPTRLPRQHVTPIGLTMHELATNALKYGALAHQDGKVQIEWQVSRDTLVVEWIERREEGASLLAQEPEIKGTGSGTRLIDGVIRGLGGSVDVRFEPEGLKAVIRVPTRSRKAN</sequence>
<dbReference type="SUPFAM" id="SSF55785">
    <property type="entry name" value="PYP-like sensor domain (PAS domain)"/>
    <property type="match status" value="1"/>
</dbReference>
<dbReference type="NCBIfam" id="TIGR00229">
    <property type="entry name" value="sensory_box"/>
    <property type="match status" value="1"/>
</dbReference>
<evidence type="ECO:0000256" key="14">
    <source>
        <dbReference type="ARBA" id="ARBA00023026"/>
    </source>
</evidence>
<dbReference type="NCBIfam" id="NF010077">
    <property type="entry name" value="PRK13559.1"/>
    <property type="match status" value="1"/>
</dbReference>
<keyword evidence="5" id="KW-0716">Sensory transduction</keyword>
<proteinExistence type="predicted"/>
<dbReference type="GO" id="GO:0004673">
    <property type="term" value="F:protein histidine kinase activity"/>
    <property type="evidence" value="ECO:0007669"/>
    <property type="project" value="UniProtKB-EC"/>
</dbReference>
<dbReference type="Proteomes" id="UP000037446">
    <property type="component" value="Unassembled WGS sequence"/>
</dbReference>
<dbReference type="PROSITE" id="PS50113">
    <property type="entry name" value="PAC"/>
    <property type="match status" value="1"/>
</dbReference>
<dbReference type="Pfam" id="PF13426">
    <property type="entry name" value="PAS_9"/>
    <property type="match status" value="1"/>
</dbReference>
<dbReference type="SMART" id="SM00911">
    <property type="entry name" value="HWE_HK"/>
    <property type="match status" value="1"/>
</dbReference>
<evidence type="ECO:0000256" key="1">
    <source>
        <dbReference type="ARBA" id="ARBA00000085"/>
    </source>
</evidence>
<evidence type="ECO:0000256" key="3">
    <source>
        <dbReference type="ARBA" id="ARBA00022543"/>
    </source>
</evidence>
<keyword evidence="3" id="KW-0600">Photoreceptor protein</keyword>
<dbReference type="Gene3D" id="3.30.450.20">
    <property type="entry name" value="PAS domain"/>
    <property type="match status" value="1"/>
</dbReference>
<dbReference type="GO" id="GO:0005524">
    <property type="term" value="F:ATP binding"/>
    <property type="evidence" value="ECO:0007669"/>
    <property type="project" value="UniProtKB-KW"/>
</dbReference>
<gene>
    <name evidence="18" type="ORF">J121_1800</name>
</gene>
<dbReference type="EMBL" id="JYNE01000015">
    <property type="protein sequence ID" value="KNH03213.1"/>
    <property type="molecule type" value="Genomic_DNA"/>
</dbReference>
<dbReference type="InterPro" id="IPR001610">
    <property type="entry name" value="PAC"/>
</dbReference>
<dbReference type="InterPro" id="IPR036890">
    <property type="entry name" value="HATPase_C_sf"/>
</dbReference>
<protein>
    <recommendedName>
        <fullName evidence="2">histidine kinase</fullName>
        <ecNumber evidence="2">2.7.13.3</ecNumber>
    </recommendedName>
</protein>
<keyword evidence="9" id="KW-0677">Repeat</keyword>
<dbReference type="GO" id="GO:0009881">
    <property type="term" value="F:photoreceptor activity"/>
    <property type="evidence" value="ECO:0007669"/>
    <property type="project" value="UniProtKB-KW"/>
</dbReference>
<evidence type="ECO:0000256" key="10">
    <source>
        <dbReference type="ARBA" id="ARBA00022741"/>
    </source>
</evidence>
<dbReference type="AlphaFoldDB" id="A0A0L1KGT0"/>
<dbReference type="Gene3D" id="3.30.565.10">
    <property type="entry name" value="Histidine kinase-like ATPase, C-terminal domain"/>
    <property type="match status" value="1"/>
</dbReference>
<evidence type="ECO:0000256" key="7">
    <source>
        <dbReference type="ARBA" id="ARBA00022643"/>
    </source>
</evidence>
<evidence type="ECO:0000256" key="15">
    <source>
        <dbReference type="ARBA" id="ARBA00023170"/>
    </source>
</evidence>
<keyword evidence="13" id="KW-0157">Chromophore</keyword>
<evidence type="ECO:0000313" key="19">
    <source>
        <dbReference type="Proteomes" id="UP000037446"/>
    </source>
</evidence>
<dbReference type="PANTHER" id="PTHR41523">
    <property type="entry name" value="TWO-COMPONENT SYSTEM SENSOR PROTEIN"/>
    <property type="match status" value="1"/>
</dbReference>
<organism evidence="18 19">
    <name type="scientific">Qipengyuania citrea LAMA 915</name>
    <dbReference type="NCBI Taxonomy" id="1306953"/>
    <lineage>
        <taxon>Bacteria</taxon>
        <taxon>Pseudomonadati</taxon>
        <taxon>Pseudomonadota</taxon>
        <taxon>Alphaproteobacteria</taxon>
        <taxon>Sphingomonadales</taxon>
        <taxon>Erythrobacteraceae</taxon>
        <taxon>Qipengyuania</taxon>
    </lineage>
</organism>
<dbReference type="CDD" id="cd00130">
    <property type="entry name" value="PAS"/>
    <property type="match status" value="1"/>
</dbReference>
<evidence type="ECO:0000256" key="2">
    <source>
        <dbReference type="ARBA" id="ARBA00012438"/>
    </source>
</evidence>
<evidence type="ECO:0000256" key="6">
    <source>
        <dbReference type="ARBA" id="ARBA00022630"/>
    </source>
</evidence>
<accession>A0A0L1KGT0</accession>
<keyword evidence="14" id="KW-0843">Virulence</keyword>
<keyword evidence="7" id="KW-0288">FMN</keyword>
<dbReference type="PANTHER" id="PTHR41523:SF8">
    <property type="entry name" value="ETHYLENE RESPONSE SENSOR PROTEIN"/>
    <property type="match status" value="1"/>
</dbReference>
<dbReference type="InterPro" id="IPR000700">
    <property type="entry name" value="PAS-assoc_C"/>
</dbReference>
<comment type="catalytic activity">
    <reaction evidence="1">
        <text>ATP + protein L-histidine = ADP + protein N-phospho-L-histidine.</text>
        <dbReference type="EC" id="2.7.13.3"/>
    </reaction>
</comment>
<dbReference type="EC" id="2.7.13.3" evidence="2"/>
<keyword evidence="4" id="KW-0597">Phosphoprotein</keyword>
<evidence type="ECO:0000256" key="8">
    <source>
        <dbReference type="ARBA" id="ARBA00022679"/>
    </source>
</evidence>
<keyword evidence="15" id="KW-0675">Receptor</keyword>
<comment type="caution">
    <text evidence="18">The sequence shown here is derived from an EMBL/GenBank/DDBJ whole genome shotgun (WGS) entry which is preliminary data.</text>
</comment>
<keyword evidence="11 18" id="KW-0418">Kinase</keyword>
<feature type="domain" description="PAC" evidence="17">
    <location>
        <begin position="118"/>
        <end position="170"/>
    </location>
</feature>
<evidence type="ECO:0000256" key="9">
    <source>
        <dbReference type="ARBA" id="ARBA00022737"/>
    </source>
</evidence>
<keyword evidence="12" id="KW-0067">ATP-binding</keyword>
<name>A0A0L1KGT0_9SPHN</name>
<dbReference type="SUPFAM" id="SSF55874">
    <property type="entry name" value="ATPase domain of HSP90 chaperone/DNA topoisomerase II/histidine kinase"/>
    <property type="match status" value="1"/>
</dbReference>
<evidence type="ECO:0000259" key="16">
    <source>
        <dbReference type="PROSITE" id="PS50112"/>
    </source>
</evidence>
<evidence type="ECO:0000256" key="4">
    <source>
        <dbReference type="ARBA" id="ARBA00022553"/>
    </source>
</evidence>
<evidence type="ECO:0000256" key="12">
    <source>
        <dbReference type="ARBA" id="ARBA00022840"/>
    </source>
</evidence>
<evidence type="ECO:0000256" key="13">
    <source>
        <dbReference type="ARBA" id="ARBA00022991"/>
    </source>
</evidence>
<dbReference type="PATRIC" id="fig|1306953.7.peg.1850"/>
<feature type="domain" description="PAS" evidence="16">
    <location>
        <begin position="42"/>
        <end position="115"/>
    </location>
</feature>
<keyword evidence="8" id="KW-0808">Transferase</keyword>
<keyword evidence="10" id="KW-0547">Nucleotide-binding</keyword>
<evidence type="ECO:0000259" key="17">
    <source>
        <dbReference type="PROSITE" id="PS50113"/>
    </source>
</evidence>
<reference evidence="18" key="1">
    <citation type="submission" date="2015-02" db="EMBL/GenBank/DDBJ databases">
        <authorList>
            <person name="Chooi Y.-H."/>
        </authorList>
    </citation>
    <scope>NUCLEOTIDE SEQUENCE [LARGE SCALE GENOMIC DNA]</scope>
    <source>
        <strain evidence="18">LAMA 915</strain>
    </source>
</reference>
<evidence type="ECO:0000256" key="11">
    <source>
        <dbReference type="ARBA" id="ARBA00022777"/>
    </source>
</evidence>
<keyword evidence="6" id="KW-0285">Flavoprotein</keyword>
<evidence type="ECO:0000256" key="5">
    <source>
        <dbReference type="ARBA" id="ARBA00022606"/>
    </source>
</evidence>
<dbReference type="STRING" id="1306953.J121_1800"/>
<evidence type="ECO:0000313" key="18">
    <source>
        <dbReference type="EMBL" id="KNH03213.1"/>
    </source>
</evidence>